<keyword evidence="1 5" id="KW-0963">Cytoplasm</keyword>
<dbReference type="GO" id="GO:0008479">
    <property type="term" value="F:tRNA-guanosine(34) queuine transglycosylase activity"/>
    <property type="evidence" value="ECO:0007669"/>
    <property type="project" value="UniProtKB-UniRule"/>
</dbReference>
<feature type="binding site" evidence="5">
    <location>
        <position position="341"/>
    </location>
    <ligand>
        <name>Zn(2+)</name>
        <dbReference type="ChEBI" id="CHEBI:29105"/>
    </ligand>
</feature>
<feature type="binding site" evidence="5">
    <location>
        <position position="338"/>
    </location>
    <ligand>
        <name>Zn(2+)</name>
        <dbReference type="ChEBI" id="CHEBI:29105"/>
    </ligand>
</feature>
<evidence type="ECO:0000313" key="8">
    <source>
        <dbReference type="EMBL" id="RMJ07352.1"/>
    </source>
</evidence>
<dbReference type="InterPro" id="IPR002616">
    <property type="entry name" value="tRNA_ribo_trans-like"/>
</dbReference>
<comment type="subcellular location">
    <subcellularLocation>
        <location evidence="5">Cytoplasm</location>
    </subcellularLocation>
</comment>
<evidence type="ECO:0000256" key="5">
    <source>
        <dbReference type="HAMAP-Rule" id="MF_03043"/>
    </source>
</evidence>
<proteinExistence type="inferred from homology"/>
<dbReference type="InterPro" id="IPR028592">
    <property type="entry name" value="QTRTD1"/>
</dbReference>
<comment type="similarity">
    <text evidence="5">Belongs to the queuine tRNA-ribosyltransferase family. QTRT2 subfamily.</text>
</comment>
<dbReference type="InterPro" id="IPR036511">
    <property type="entry name" value="TGT-like_sf"/>
</dbReference>
<evidence type="ECO:0000256" key="6">
    <source>
        <dbReference type="SAM" id="MobiDB-lite"/>
    </source>
</evidence>
<dbReference type="HAMAP" id="MF_03043">
    <property type="entry name" value="QTRT2"/>
    <property type="match status" value="1"/>
</dbReference>
<accession>A0A3M2RQ69</accession>
<evidence type="ECO:0000256" key="4">
    <source>
        <dbReference type="ARBA" id="ARBA00022833"/>
    </source>
</evidence>
<evidence type="ECO:0000256" key="3">
    <source>
        <dbReference type="ARBA" id="ARBA00022723"/>
    </source>
</evidence>
<dbReference type="SUPFAM" id="SSF51713">
    <property type="entry name" value="tRNA-guanine transglycosylase"/>
    <property type="match status" value="1"/>
</dbReference>
<dbReference type="OrthoDB" id="27601at2759"/>
<dbReference type="InterPro" id="IPR050852">
    <property type="entry name" value="Queuine_tRNA-ribosyltrfase"/>
</dbReference>
<dbReference type="PANTHER" id="PTHR46064">
    <property type="entry name" value="QUEUINE TRNA-RIBOSYLTRANSFERASE ACCESSORY SUBUNIT 2"/>
    <property type="match status" value="1"/>
</dbReference>
<sequence length="473" mass="52289">MTQPATGDSQQESTLTMFELLKPAVADVGVARLGRLAFASRRVMETPNYVAVASRGVIPHLTPDNVAKHTSFDAAYLAIEDFLEKKEPPILKLNPATPRNLQSFTSFPSDRALVLGPRRFPAVTTPVGNGAHHLSIFTSTGFRNLTIPEFAKTIELTQPDIAIPPADLFHTSTTPQSKRQVRMVERTEEWVDEFFHLLDPRGRLKDMGVSVFAPVLPVEYPIQWDYLRYLAEDVRESLSGLAVYDVNLVPELANYPPLVALPRLSFGPSKTPQDLLRQISLGIDVCTVPFLNTASDAGIALSFTFPPPETSGVQPLGIDMWSEDHTISLQPLVDGCKCYTCTHHHRAFIKHLLNAKEMLGWNLLQLHNHSVLSTFFNGIRETLSQGTEKFEELSKKFTAAYEPEIPRGTGERPRARGYHFKSIAGQTKINEPSWQAFESDDSPHPEAIAEPAASVNLPPEALLGNGVAPGLEK</sequence>
<feature type="binding site" evidence="5">
    <location>
        <position position="367"/>
    </location>
    <ligand>
        <name>Zn(2+)</name>
        <dbReference type="ChEBI" id="CHEBI:29105"/>
    </ligand>
</feature>
<feature type="binding site" evidence="5">
    <location>
        <position position="336"/>
    </location>
    <ligand>
        <name>Zn(2+)</name>
        <dbReference type="ChEBI" id="CHEBI:29105"/>
    </ligand>
</feature>
<dbReference type="AlphaFoldDB" id="A0A3M2RQ69"/>
<keyword evidence="2 5" id="KW-0819">tRNA processing</keyword>
<dbReference type="Proteomes" id="UP000277212">
    <property type="component" value="Unassembled WGS sequence"/>
</dbReference>
<dbReference type="GO" id="GO:0006400">
    <property type="term" value="P:tRNA modification"/>
    <property type="evidence" value="ECO:0007669"/>
    <property type="project" value="InterPro"/>
</dbReference>
<dbReference type="PANTHER" id="PTHR46064:SF1">
    <property type="entry name" value="QUEUINE TRNA-RIBOSYLTRANSFERASE ACCESSORY SUBUNIT 2"/>
    <property type="match status" value="1"/>
</dbReference>
<dbReference type="GO" id="GO:0005737">
    <property type="term" value="C:cytoplasm"/>
    <property type="evidence" value="ECO:0007669"/>
    <property type="project" value="UniProtKB-SubCell"/>
</dbReference>
<dbReference type="EMBL" id="NKUJ01000346">
    <property type="protein sequence ID" value="RMJ07352.1"/>
    <property type="molecule type" value="Genomic_DNA"/>
</dbReference>
<evidence type="ECO:0000259" key="7">
    <source>
        <dbReference type="Pfam" id="PF01702"/>
    </source>
</evidence>
<comment type="function">
    <text evidence="5">Non-catalytic subunit of the queuine tRNA-ribosyltransferase (TGT) that catalyzes the base-exchange of a guanine (G) residue with queuine (Q) at position 34 (anticodon wobble position) in tRNAs with GU(N) anticodons (tRNA-Asp, -Asn, -His and -Tyr), resulting in the hypermodified nucleoside queuosine (7-(((4,5-cis-dihydroxy-2-cyclopenten-1-yl)amino)methyl)-7-deazaguanosine).</text>
</comment>
<feature type="region of interest" description="Disordered" evidence="6">
    <location>
        <begin position="427"/>
        <end position="473"/>
    </location>
</feature>
<dbReference type="STRING" id="2010991.A0A3M2RQ69"/>
<dbReference type="Gene3D" id="3.20.20.105">
    <property type="entry name" value="Queuine tRNA-ribosyltransferase-like"/>
    <property type="match status" value="1"/>
</dbReference>
<feature type="domain" description="tRNA-guanine(15) transglycosylase-like" evidence="7">
    <location>
        <begin position="31"/>
        <end position="402"/>
    </location>
</feature>
<comment type="cofactor">
    <cofactor evidence="5">
        <name>Zn(2+)</name>
        <dbReference type="ChEBI" id="CHEBI:29105"/>
    </cofactor>
    <text evidence="5">Binds 1 zinc ion per subunit.</text>
</comment>
<evidence type="ECO:0000256" key="2">
    <source>
        <dbReference type="ARBA" id="ARBA00022694"/>
    </source>
</evidence>
<keyword evidence="4 5" id="KW-0862">Zinc</keyword>
<protein>
    <recommendedName>
        <fullName evidence="5">Queuine tRNA-ribosyltransferase accessory subunit 2</fullName>
    </recommendedName>
    <alternativeName>
        <fullName evidence="5">Queuine tRNA-ribosyltransferase domain-containing protein 1</fullName>
    </alternativeName>
</protein>
<dbReference type="Pfam" id="PF01702">
    <property type="entry name" value="TGT"/>
    <property type="match status" value="1"/>
</dbReference>
<reference evidence="8 9" key="1">
    <citation type="submission" date="2017-06" db="EMBL/GenBank/DDBJ databases">
        <title>Comparative genomic analysis of Ambrosia Fusariam Clade fungi.</title>
        <authorList>
            <person name="Stajich J.E."/>
            <person name="Carrillo J."/>
            <person name="Kijimoto T."/>
            <person name="Eskalen A."/>
            <person name="O'Donnell K."/>
            <person name="Kasson M."/>
        </authorList>
    </citation>
    <scope>NUCLEOTIDE SEQUENCE [LARGE SCALE GENOMIC DNA]</scope>
    <source>
        <strain evidence="8">UCR3666</strain>
    </source>
</reference>
<evidence type="ECO:0000256" key="1">
    <source>
        <dbReference type="ARBA" id="ARBA00022490"/>
    </source>
</evidence>
<comment type="caution">
    <text evidence="8">The sequence shown here is derived from an EMBL/GenBank/DDBJ whole genome shotgun (WGS) entry which is preliminary data.</text>
</comment>
<evidence type="ECO:0000313" key="9">
    <source>
        <dbReference type="Proteomes" id="UP000277212"/>
    </source>
</evidence>
<organism evidence="8 9">
    <name type="scientific">Fusarium kuroshium</name>
    <dbReference type="NCBI Taxonomy" id="2010991"/>
    <lineage>
        <taxon>Eukaryota</taxon>
        <taxon>Fungi</taxon>
        <taxon>Dikarya</taxon>
        <taxon>Ascomycota</taxon>
        <taxon>Pezizomycotina</taxon>
        <taxon>Sordariomycetes</taxon>
        <taxon>Hypocreomycetidae</taxon>
        <taxon>Hypocreales</taxon>
        <taxon>Nectriaceae</taxon>
        <taxon>Fusarium</taxon>
        <taxon>Fusarium solani species complex</taxon>
    </lineage>
</organism>
<name>A0A3M2RQ69_9HYPO</name>
<keyword evidence="3 5" id="KW-0479">Metal-binding</keyword>
<keyword evidence="9" id="KW-1185">Reference proteome</keyword>
<comment type="subunit">
    <text evidence="5">Heterodimer of a catalytic subunit and an accessory subunit.</text>
</comment>
<gene>
    <name evidence="8" type="ORF">CDV36_013045</name>
</gene>
<dbReference type="GO" id="GO:0046872">
    <property type="term" value="F:metal ion binding"/>
    <property type="evidence" value="ECO:0007669"/>
    <property type="project" value="UniProtKB-KW"/>
</dbReference>